<keyword evidence="2 6" id="KW-0732">Signal</keyword>
<evidence type="ECO:0000256" key="6">
    <source>
        <dbReference type="SAM" id="SignalP"/>
    </source>
</evidence>
<keyword evidence="3" id="KW-0677">Repeat</keyword>
<evidence type="ECO:0000256" key="5">
    <source>
        <dbReference type="SAM" id="MobiDB-lite"/>
    </source>
</evidence>
<feature type="signal peptide" evidence="6">
    <location>
        <begin position="1"/>
        <end position="24"/>
    </location>
</feature>
<dbReference type="EMBL" id="AXCN02000381">
    <property type="status" value="NOT_ANNOTATED_CDS"/>
    <property type="molecule type" value="Genomic_DNA"/>
</dbReference>
<keyword evidence="8" id="KW-1185">Reference proteome</keyword>
<reference evidence="8" key="1">
    <citation type="submission" date="2014-01" db="EMBL/GenBank/DDBJ databases">
        <title>The Genome Sequence of Anopheles farauti FAR1 (V2).</title>
        <authorList>
            <consortium name="The Broad Institute Genomics Platform"/>
            <person name="Neafsey D.E."/>
            <person name="Besansky N."/>
            <person name="Howell P."/>
            <person name="Walton C."/>
            <person name="Young S.K."/>
            <person name="Zeng Q."/>
            <person name="Gargeya S."/>
            <person name="Fitzgerald M."/>
            <person name="Haas B."/>
            <person name="Abouelleil A."/>
            <person name="Allen A.W."/>
            <person name="Alvarado L."/>
            <person name="Arachchi H.M."/>
            <person name="Berlin A.M."/>
            <person name="Chapman S.B."/>
            <person name="Gainer-Dewar J."/>
            <person name="Goldberg J."/>
            <person name="Griggs A."/>
            <person name="Gujja S."/>
            <person name="Hansen M."/>
            <person name="Howarth C."/>
            <person name="Imamovic A."/>
            <person name="Ireland A."/>
            <person name="Larimer J."/>
            <person name="McCowan C."/>
            <person name="Murphy C."/>
            <person name="Pearson M."/>
            <person name="Poon T.W."/>
            <person name="Priest M."/>
            <person name="Roberts A."/>
            <person name="Saif S."/>
            <person name="Shea T."/>
            <person name="Sisk P."/>
            <person name="Sykes S."/>
            <person name="Wortman J."/>
            <person name="Nusbaum C."/>
            <person name="Birren B."/>
        </authorList>
    </citation>
    <scope>NUCLEOTIDE SEQUENCE [LARGE SCALE GENOMIC DNA]</scope>
    <source>
        <strain evidence="8">FAR1</strain>
    </source>
</reference>
<feature type="compositionally biased region" description="Polar residues" evidence="5">
    <location>
        <begin position="430"/>
        <end position="442"/>
    </location>
</feature>
<dbReference type="PANTHER" id="PTHR24373:SF370">
    <property type="entry name" value="FISH-LIPS, ISOFORM E"/>
    <property type="match status" value="1"/>
</dbReference>
<dbReference type="SMART" id="SM00369">
    <property type="entry name" value="LRR_TYP"/>
    <property type="match status" value="3"/>
</dbReference>
<dbReference type="GO" id="GO:0031012">
    <property type="term" value="C:extracellular matrix"/>
    <property type="evidence" value="ECO:0007669"/>
    <property type="project" value="TreeGrafter"/>
</dbReference>
<dbReference type="Proteomes" id="UP000075886">
    <property type="component" value="Unassembled WGS sequence"/>
</dbReference>
<organism evidence="7 8">
    <name type="scientific">Anopheles farauti</name>
    <dbReference type="NCBI Taxonomy" id="69004"/>
    <lineage>
        <taxon>Eukaryota</taxon>
        <taxon>Metazoa</taxon>
        <taxon>Ecdysozoa</taxon>
        <taxon>Arthropoda</taxon>
        <taxon>Hexapoda</taxon>
        <taxon>Insecta</taxon>
        <taxon>Pterygota</taxon>
        <taxon>Neoptera</taxon>
        <taxon>Endopterygota</taxon>
        <taxon>Diptera</taxon>
        <taxon>Nematocera</taxon>
        <taxon>Culicoidea</taxon>
        <taxon>Culicidae</taxon>
        <taxon>Anophelinae</taxon>
        <taxon>Anopheles</taxon>
    </lineage>
</organism>
<dbReference type="VEuPathDB" id="VectorBase:AFAF010798"/>
<dbReference type="GO" id="GO:0005615">
    <property type="term" value="C:extracellular space"/>
    <property type="evidence" value="ECO:0007669"/>
    <property type="project" value="TreeGrafter"/>
</dbReference>
<reference evidence="7" key="2">
    <citation type="submission" date="2020-05" db="UniProtKB">
        <authorList>
            <consortium name="EnsemblMetazoa"/>
        </authorList>
    </citation>
    <scope>IDENTIFICATION</scope>
    <source>
        <strain evidence="7">FAR1</strain>
    </source>
</reference>
<dbReference type="InterPro" id="IPR003591">
    <property type="entry name" value="Leu-rich_rpt_typical-subtyp"/>
</dbReference>
<feature type="coiled-coil region" evidence="4">
    <location>
        <begin position="481"/>
        <end position="508"/>
    </location>
</feature>
<dbReference type="STRING" id="69004.A0A182QIE7"/>
<dbReference type="PANTHER" id="PTHR24373">
    <property type="entry name" value="SLIT RELATED LEUCINE-RICH REPEAT NEURONAL PROTEIN"/>
    <property type="match status" value="1"/>
</dbReference>
<evidence type="ECO:0000256" key="4">
    <source>
        <dbReference type="SAM" id="Coils"/>
    </source>
</evidence>
<dbReference type="AlphaFoldDB" id="A0A182QIE7"/>
<dbReference type="InterPro" id="IPR050328">
    <property type="entry name" value="Dev_Immune_Receptor"/>
</dbReference>
<evidence type="ECO:0000313" key="7">
    <source>
        <dbReference type="EnsemblMetazoa" id="AFAF010798-PA"/>
    </source>
</evidence>
<keyword evidence="1" id="KW-0433">Leucine-rich repeat</keyword>
<feature type="compositionally biased region" description="Basic and acidic residues" evidence="5">
    <location>
        <begin position="414"/>
        <end position="423"/>
    </location>
</feature>
<keyword evidence="4" id="KW-0175">Coiled coil</keyword>
<dbReference type="PROSITE" id="PS51450">
    <property type="entry name" value="LRR"/>
    <property type="match status" value="2"/>
</dbReference>
<feature type="chain" id="PRO_5008132903" description="Leucine-rich immune protein (Short)" evidence="6">
    <location>
        <begin position="25"/>
        <end position="538"/>
    </location>
</feature>
<evidence type="ECO:0000256" key="3">
    <source>
        <dbReference type="ARBA" id="ARBA00022737"/>
    </source>
</evidence>
<dbReference type="InterPro" id="IPR032675">
    <property type="entry name" value="LRR_dom_sf"/>
</dbReference>
<feature type="region of interest" description="Disordered" evidence="5">
    <location>
        <begin position="414"/>
        <end position="442"/>
    </location>
</feature>
<dbReference type="EnsemblMetazoa" id="AFAF010798-RA">
    <property type="protein sequence ID" value="AFAF010798-PA"/>
    <property type="gene ID" value="AFAF010798"/>
</dbReference>
<dbReference type="InterPro" id="IPR001611">
    <property type="entry name" value="Leu-rich_rpt"/>
</dbReference>
<protein>
    <recommendedName>
        <fullName evidence="9">Leucine-rich immune protein (Short)</fullName>
    </recommendedName>
</protein>
<evidence type="ECO:0000256" key="2">
    <source>
        <dbReference type="ARBA" id="ARBA00022729"/>
    </source>
</evidence>
<proteinExistence type="predicted"/>
<dbReference type="SUPFAM" id="SSF52058">
    <property type="entry name" value="L domain-like"/>
    <property type="match status" value="1"/>
</dbReference>
<name>A0A182QIE7_9DIPT</name>
<evidence type="ECO:0000313" key="8">
    <source>
        <dbReference type="Proteomes" id="UP000075886"/>
    </source>
</evidence>
<sequence>MTRRVRVIVIALLTSSLTLPSVSGGFFDSSSYSCASRAKICQLSDVKLTTVEDIRLATFRDVRDTLVIESGSIPRFSRELHQKLPNVTDLTIDRLGIEQLYVSRRLVHLSAVGNAIDQLLLSNWSEPAEGSYKMMTLHLSSNKLTELPPLERFASLMILALDGNELMAIDMGAFANLRELRELSLANNRLLTVTTTTATAKPLQLRKLKRLSFGGNALDLLDVHRWEFDSLEELNLTHNSLTRVEGSFGSFPVLKQLELAGNRWYCEWLTGANTQLQDQPIALDQDEPGRCRDVSMMIVGRHCCNPIAIDGNGGLVDTFDGKCAEQNRLLQLLETLDRTIANGSASVRHVLDAQHQALSAQLDALLETQTQHGRDIAALEDGIDRHGSQLMRTEQDLHEKLDRLRRLVNGRWNRTEADDGGDKMEDDATSNRTTPTSTDSNWPQVAARNEKTLADLQRKFGITDKQFKDYRSKSYEHGARIVEHQERLDTLESGLESVKQLASQLKTKLATLEPYVNHTYEYLKRLNDRSDELNPSSF</sequence>
<dbReference type="Pfam" id="PF13855">
    <property type="entry name" value="LRR_8"/>
    <property type="match status" value="2"/>
</dbReference>
<accession>A0A182QIE7</accession>
<dbReference type="Gene3D" id="3.80.10.10">
    <property type="entry name" value="Ribonuclease Inhibitor"/>
    <property type="match status" value="1"/>
</dbReference>
<evidence type="ECO:0000256" key="1">
    <source>
        <dbReference type="ARBA" id="ARBA00022614"/>
    </source>
</evidence>
<evidence type="ECO:0008006" key="9">
    <source>
        <dbReference type="Google" id="ProtNLM"/>
    </source>
</evidence>